<dbReference type="SUPFAM" id="SSF47090">
    <property type="entry name" value="PGBD-like"/>
    <property type="match status" value="2"/>
</dbReference>
<feature type="domain" description="Peptidoglycan binding-like" evidence="2">
    <location>
        <begin position="123"/>
        <end position="181"/>
    </location>
</feature>
<gene>
    <name evidence="3" type="ORF">F8144_44110</name>
</gene>
<dbReference type="InterPro" id="IPR002477">
    <property type="entry name" value="Peptidoglycan-bd-like"/>
</dbReference>
<dbReference type="InterPro" id="IPR049511">
    <property type="entry name" value="PGH-like_rpt"/>
</dbReference>
<dbReference type="InterPro" id="IPR036365">
    <property type="entry name" value="PGBD-like_sf"/>
</dbReference>
<dbReference type="Pfam" id="PF17660">
    <property type="entry name" value="BTRD1"/>
    <property type="match status" value="3"/>
</dbReference>
<dbReference type="InterPro" id="IPR036366">
    <property type="entry name" value="PGBDSf"/>
</dbReference>
<dbReference type="Gene3D" id="1.10.101.10">
    <property type="entry name" value="PGBD-like superfamily/PGBD"/>
    <property type="match status" value="2"/>
</dbReference>
<feature type="region of interest" description="Disordered" evidence="1">
    <location>
        <begin position="182"/>
        <end position="202"/>
    </location>
</feature>
<comment type="caution">
    <text evidence="3">The sequence shown here is derived from an EMBL/GenBank/DDBJ whole genome shotgun (WGS) entry which is preliminary data.</text>
</comment>
<evidence type="ECO:0000259" key="2">
    <source>
        <dbReference type="Pfam" id="PF01471"/>
    </source>
</evidence>
<organism evidence="3 4">
    <name type="scientific">Streptomyces triticiradicis</name>
    <dbReference type="NCBI Taxonomy" id="2651189"/>
    <lineage>
        <taxon>Bacteria</taxon>
        <taxon>Bacillati</taxon>
        <taxon>Actinomycetota</taxon>
        <taxon>Actinomycetes</taxon>
        <taxon>Kitasatosporales</taxon>
        <taxon>Streptomycetaceae</taxon>
        <taxon>Streptomyces</taxon>
    </lineage>
</organism>
<proteinExistence type="predicted"/>
<protein>
    <submittedName>
        <fullName evidence="3">Peptidoglycan-binding protein</fullName>
    </submittedName>
</protein>
<reference evidence="3 4" key="1">
    <citation type="submission" date="2019-09" db="EMBL/GenBank/DDBJ databases">
        <title>Isolation and identification of active actinomycetes.</title>
        <authorList>
            <person name="Yu Z."/>
            <person name="Han C."/>
            <person name="Yu B."/>
        </authorList>
    </citation>
    <scope>NUCLEOTIDE SEQUENCE [LARGE SCALE GENOMIC DNA]</scope>
    <source>
        <strain evidence="3 4">NEAU-H2</strain>
    </source>
</reference>
<dbReference type="EMBL" id="WBKG01000086">
    <property type="protein sequence ID" value="KAB1973201.1"/>
    <property type="molecule type" value="Genomic_DNA"/>
</dbReference>
<evidence type="ECO:0000256" key="1">
    <source>
        <dbReference type="SAM" id="MobiDB-lite"/>
    </source>
</evidence>
<feature type="domain" description="Peptidoglycan binding-like" evidence="2">
    <location>
        <begin position="203"/>
        <end position="259"/>
    </location>
</feature>
<accession>A0A7J5D156</accession>
<evidence type="ECO:0000313" key="3">
    <source>
        <dbReference type="EMBL" id="KAB1973201.1"/>
    </source>
</evidence>
<keyword evidence="4" id="KW-1185">Reference proteome</keyword>
<dbReference type="Pfam" id="PF01471">
    <property type="entry name" value="PG_binding_1"/>
    <property type="match status" value="2"/>
</dbReference>
<dbReference type="Proteomes" id="UP000442990">
    <property type="component" value="Unassembled WGS sequence"/>
</dbReference>
<dbReference type="AlphaFoldDB" id="A0A7J5D156"/>
<evidence type="ECO:0000313" key="4">
    <source>
        <dbReference type="Proteomes" id="UP000442990"/>
    </source>
</evidence>
<name>A0A7J5D156_9ACTN</name>
<sequence length="598" mass="64552">MTSNDFAAVWRLGDGTQWVHWDMSENEFKQKDSEYFPQGLRITSLIIEEGRFAAVWQPGNGTQWVHWGMSENEFKQKDSEYFPQGLRITSLIIEEGRFAAVWQPGNGTQWVHFDTPTLSQGSQGEAVRKLQHLLNEHVPDLPSLAVDGDFGPATDARVQEYQRRVEITVDGVVGPQTWGMLSGGEQSEEAAAGTPTLQQGSHGPAVRKLQRLLNDHLPDLQLVVDGRFGPVTDGRVREFQQRVDIAVDGIVGPQTWGRLTPQWVHWDMSENEFKQKDSEYFPQGLRITSLIIEEGRFAAVWQPGNGTQWVRWGMSENEFKDRDSFYFSARLRINPLSCARRHTPQSAAGGTLRFRSNLRDASGILRAHEGEVPASTEQPIPIGDIKFHGESISYEYRAVDETGTLRVKVGEVSVTANGRLQVGTAKFGGSFDGDKLTAKGYAEVTTARVDASFSVDAPVISAGGIGHVEGPAAHTGVEIGPDGIGAEAGASAGELGGQVSVSIGGKSYGLGGEIGLKAEVGIHWGTTSTIKLPVLTISGPNPLAGVTSFAVGAVSNLLQDPLGTAGDALNDILRAGEDAVDAIGGAIEDVGDALWDIF</sequence>
<dbReference type="RefSeq" id="WP_151475027.1">
    <property type="nucleotide sequence ID" value="NZ_WBKG01000086.1"/>
</dbReference>